<dbReference type="Pfam" id="PF14550">
    <property type="entry name" value="Peptidase_S78_2"/>
    <property type="match status" value="1"/>
</dbReference>
<evidence type="ECO:0000313" key="3">
    <source>
        <dbReference type="EMBL" id="DAE24243.1"/>
    </source>
</evidence>
<dbReference type="GO" id="GO:0008233">
    <property type="term" value="F:peptidase activity"/>
    <property type="evidence" value="ECO:0007669"/>
    <property type="project" value="UniProtKB-KW"/>
</dbReference>
<protein>
    <submittedName>
        <fullName evidence="3">Serine protease</fullName>
    </submittedName>
</protein>
<dbReference type="GO" id="GO:0006508">
    <property type="term" value="P:proteolysis"/>
    <property type="evidence" value="ECO:0007669"/>
    <property type="project" value="UniProtKB-KW"/>
</dbReference>
<evidence type="ECO:0000259" key="2">
    <source>
        <dbReference type="Pfam" id="PF14550"/>
    </source>
</evidence>
<feature type="region of interest" description="Disordered" evidence="1">
    <location>
        <begin position="311"/>
        <end position="341"/>
    </location>
</feature>
<organism evidence="3">
    <name type="scientific">Siphoviridae sp. ctJhT5</name>
    <dbReference type="NCBI Taxonomy" id="2826242"/>
    <lineage>
        <taxon>Viruses</taxon>
        <taxon>Duplodnaviria</taxon>
        <taxon>Heunggongvirae</taxon>
        <taxon>Uroviricota</taxon>
        <taxon>Caudoviricetes</taxon>
    </lineage>
</organism>
<feature type="compositionally biased region" description="Basic and acidic residues" evidence="1">
    <location>
        <begin position="322"/>
        <end position="341"/>
    </location>
</feature>
<dbReference type="InterPro" id="IPR027924">
    <property type="entry name" value="XkdF"/>
</dbReference>
<accession>A0A8S5QZI3</accession>
<feature type="domain" description="Phage-like element PBSX protein XkdF" evidence="2">
    <location>
        <begin position="80"/>
        <end position="196"/>
    </location>
</feature>
<name>A0A8S5QZI3_9CAUD</name>
<evidence type="ECO:0000256" key="1">
    <source>
        <dbReference type="SAM" id="MobiDB-lite"/>
    </source>
</evidence>
<keyword evidence="3" id="KW-0378">Hydrolase</keyword>
<reference evidence="3" key="1">
    <citation type="journal article" date="2021" name="Proc. Natl. Acad. Sci. U.S.A.">
        <title>A Catalog of Tens of Thousands of Viruses from Human Metagenomes Reveals Hidden Associations with Chronic Diseases.</title>
        <authorList>
            <person name="Tisza M.J."/>
            <person name="Buck C.B."/>
        </authorList>
    </citation>
    <scope>NUCLEOTIDE SEQUENCE</scope>
    <source>
        <strain evidence="3">CtJhT5</strain>
    </source>
</reference>
<dbReference type="EMBL" id="BK015771">
    <property type="protein sequence ID" value="DAE24243.1"/>
    <property type="molecule type" value="Genomic_DNA"/>
</dbReference>
<keyword evidence="3" id="KW-0645">Protease</keyword>
<sequence>MKESLLMNRIKKTIGSLCQKGQVIRLEAISNESRTSKGGDKMRKLENVKVTHVSYVDKAANKKSFFLTKAEGKPTFETAVKLVAKADDPQKLVYGVVYEPETEDAHGDYMDAETIEKAAHSFMEDYQQIDKQHDFTTSAGKVVESYVAPVDMTIEDTTISKGTWVLVTKATDEMWEDIQKGEFTGYSLAGTAEVEEVKKQTTNNFNRRKTFRDVNAAIEAFQSAAWSILDNYSANDAEKLSEIQDEVNELSVLLGTIQTTKSVTKQGVVDGIKSFFNPKKSKGEHEMTKEELQKALGEALTPVTQRLEKLEAATEGDGELSNEEKKKKEAEDAATKKKNVKKSEFTVEDITKAVQEAVAPLNEKIETLEKARFSNNQEQNYTEQIEKEEDVFGSLFSVKGGNE</sequence>
<proteinExistence type="predicted"/>